<protein>
    <recommendedName>
        <fullName evidence="3">Apea-like HEPN domain-containing protein</fullName>
    </recommendedName>
</protein>
<evidence type="ECO:0000313" key="1">
    <source>
        <dbReference type="EMBL" id="MFC5288482.1"/>
    </source>
</evidence>
<evidence type="ECO:0008006" key="3">
    <source>
        <dbReference type="Google" id="ProtNLM"/>
    </source>
</evidence>
<organism evidence="1 2">
    <name type="scientific">Actinokineospora guangxiensis</name>
    <dbReference type="NCBI Taxonomy" id="1490288"/>
    <lineage>
        <taxon>Bacteria</taxon>
        <taxon>Bacillati</taxon>
        <taxon>Actinomycetota</taxon>
        <taxon>Actinomycetes</taxon>
        <taxon>Pseudonocardiales</taxon>
        <taxon>Pseudonocardiaceae</taxon>
        <taxon>Actinokineospora</taxon>
    </lineage>
</organism>
<sequence>MSPPPAEDPFPRVVKPLLVEALGQDLLCYVLGISDQRLSEWLAGDDDELGDPAQDDALKQLHIVLHVSGSHDEPYWRRRNLERILGGYDDHEGTTVVNAIRGIATGKSFDRGNWDSPRSAMAALVRDLHALCLLPSDSMWRQDMSLLAVNFHPGLERFASLAVQDRVLGALFPGDDEDVLARGAYVERSSGHGSSLDLRGLPGLLIANGWRAARANSPSEPTLDEHIAATLTQFDRVRQALAGKAVEIPIRVAFTGLLLDSDPIDLGWGTLRAADARDSALAPPDLQHKLSGTAPDGAQIEIDFSGNVILEATIPYRAKAGRLELLEEPTAEMREWERIKHLVECTLLGALLSQETTPDTPITLYSTWQYTDDPLTHGPSTAWSDPRSKSFSLRRVSAEAAVKWGEMTVAIEKARTKHIDVAIRRTLRASVERTDLADVLVDAIIAWENLFGSRKGEPTLRVTGSIAWLLEQDREKRAALRSELARLYDIRSDVVHGNKDHEPRDLGPKARRALEIAVDCLRVLFTTRPDMVSEFKTGDERSNHLLMGG</sequence>
<dbReference type="Proteomes" id="UP001596157">
    <property type="component" value="Unassembled WGS sequence"/>
</dbReference>
<keyword evidence="2" id="KW-1185">Reference proteome</keyword>
<comment type="caution">
    <text evidence="1">The sequence shown here is derived from an EMBL/GenBank/DDBJ whole genome shotgun (WGS) entry which is preliminary data.</text>
</comment>
<reference evidence="2" key="1">
    <citation type="journal article" date="2019" name="Int. J. Syst. Evol. Microbiol.">
        <title>The Global Catalogue of Microorganisms (GCM) 10K type strain sequencing project: providing services to taxonomists for standard genome sequencing and annotation.</title>
        <authorList>
            <consortium name="The Broad Institute Genomics Platform"/>
            <consortium name="The Broad Institute Genome Sequencing Center for Infectious Disease"/>
            <person name="Wu L."/>
            <person name="Ma J."/>
        </authorList>
    </citation>
    <scope>NUCLEOTIDE SEQUENCE [LARGE SCALE GENOMIC DNA]</scope>
    <source>
        <strain evidence="2">CCUG 59778</strain>
    </source>
</reference>
<accession>A0ABW0EM31</accession>
<gene>
    <name evidence="1" type="ORF">ACFPM7_15585</name>
</gene>
<name>A0ABW0EM31_9PSEU</name>
<dbReference type="EMBL" id="JBHSKF010000006">
    <property type="protein sequence ID" value="MFC5288482.1"/>
    <property type="molecule type" value="Genomic_DNA"/>
</dbReference>
<proteinExistence type="predicted"/>
<evidence type="ECO:0000313" key="2">
    <source>
        <dbReference type="Proteomes" id="UP001596157"/>
    </source>
</evidence>
<dbReference type="RefSeq" id="WP_378248328.1">
    <property type="nucleotide sequence ID" value="NZ_JBHSKF010000006.1"/>
</dbReference>